<evidence type="ECO:0000313" key="5">
    <source>
        <dbReference type="EMBL" id="KAK9767747.1"/>
    </source>
</evidence>
<dbReference type="Gene3D" id="1.20.5.110">
    <property type="match status" value="1"/>
</dbReference>
<feature type="compositionally biased region" description="Low complexity" evidence="2">
    <location>
        <begin position="7"/>
        <end position="20"/>
    </location>
</feature>
<keyword evidence="3" id="KW-0812">Transmembrane</keyword>
<keyword evidence="1" id="KW-0175">Coiled coil</keyword>
<evidence type="ECO:0000256" key="2">
    <source>
        <dbReference type="SAM" id="MobiDB-lite"/>
    </source>
</evidence>
<keyword evidence="5" id="KW-0675">Receptor</keyword>
<evidence type="ECO:0000256" key="1">
    <source>
        <dbReference type="PROSITE-ProRule" id="PRU00290"/>
    </source>
</evidence>
<dbReference type="PIRSF" id="PIRSF005409">
    <property type="entry name" value="Synaptobrevin_euk"/>
    <property type="match status" value="1"/>
</dbReference>
<protein>
    <submittedName>
        <fullName evidence="5">Vesicle membrane receptor protein (V-SNARE)</fullName>
    </submittedName>
</protein>
<dbReference type="PRINTS" id="PR00219">
    <property type="entry name" value="SYNAPTOBREVN"/>
</dbReference>
<dbReference type="Pfam" id="PF00957">
    <property type="entry name" value="Synaptobrevin"/>
    <property type="match status" value="1"/>
</dbReference>
<sequence>MSSPYENPNNGPSASSPNKSKLVQQQVDEVVNIMQDNVNRVMERGERLDTLNNKAEDLESGALQFRRGANKVRKNMWWKNFKLQLIIIAIVIILLLIIIIPLVTRK</sequence>
<feature type="region of interest" description="Disordered" evidence="2">
    <location>
        <begin position="1"/>
        <end position="22"/>
    </location>
</feature>
<dbReference type="PANTHER" id="PTHR45701">
    <property type="entry name" value="SYNAPTOBREVIN FAMILY MEMBER"/>
    <property type="match status" value="1"/>
</dbReference>
<dbReference type="InterPro" id="IPR016444">
    <property type="entry name" value="Synaptobrevin/VAMP"/>
</dbReference>
<proteinExistence type="predicted"/>
<dbReference type="PROSITE" id="PS50892">
    <property type="entry name" value="V_SNARE"/>
    <property type="match status" value="1"/>
</dbReference>
<dbReference type="EMBL" id="JASJQH010000057">
    <property type="protein sequence ID" value="KAK9767747.1"/>
    <property type="molecule type" value="Genomic_DNA"/>
</dbReference>
<gene>
    <name evidence="5" type="primary">SNC2_3</name>
    <name evidence="5" type="ORF">K7432_002222</name>
</gene>
<dbReference type="SUPFAM" id="SSF58038">
    <property type="entry name" value="SNARE fusion complex"/>
    <property type="match status" value="1"/>
</dbReference>
<evidence type="ECO:0000259" key="4">
    <source>
        <dbReference type="PROSITE" id="PS50892"/>
    </source>
</evidence>
<dbReference type="InterPro" id="IPR001388">
    <property type="entry name" value="Synaptobrevin-like"/>
</dbReference>
<feature type="domain" description="V-SNARE coiled-coil homology" evidence="4">
    <location>
        <begin position="19"/>
        <end position="79"/>
    </location>
</feature>
<reference evidence="5 6" key="1">
    <citation type="submission" date="2023-04" db="EMBL/GenBank/DDBJ databases">
        <title>Genome of Basidiobolus ranarum AG-B5.</title>
        <authorList>
            <person name="Stajich J.E."/>
            <person name="Carter-House D."/>
            <person name="Gryganskyi A."/>
        </authorList>
    </citation>
    <scope>NUCLEOTIDE SEQUENCE [LARGE SCALE GENOMIC DNA]</scope>
    <source>
        <strain evidence="5 6">AG-B5</strain>
    </source>
</reference>
<dbReference type="InterPro" id="IPR042855">
    <property type="entry name" value="V_SNARE_CC"/>
</dbReference>
<dbReference type="Proteomes" id="UP001479436">
    <property type="component" value="Unassembled WGS sequence"/>
</dbReference>
<evidence type="ECO:0000313" key="6">
    <source>
        <dbReference type="Proteomes" id="UP001479436"/>
    </source>
</evidence>
<accession>A0ABR2X1U9</accession>
<comment type="caution">
    <text evidence="5">The sequence shown here is derived from an EMBL/GenBank/DDBJ whole genome shotgun (WGS) entry which is preliminary data.</text>
</comment>
<organism evidence="5 6">
    <name type="scientific">Basidiobolus ranarum</name>
    <dbReference type="NCBI Taxonomy" id="34480"/>
    <lineage>
        <taxon>Eukaryota</taxon>
        <taxon>Fungi</taxon>
        <taxon>Fungi incertae sedis</taxon>
        <taxon>Zoopagomycota</taxon>
        <taxon>Entomophthoromycotina</taxon>
        <taxon>Basidiobolomycetes</taxon>
        <taxon>Basidiobolales</taxon>
        <taxon>Basidiobolaceae</taxon>
        <taxon>Basidiobolus</taxon>
    </lineage>
</organism>
<dbReference type="PROSITE" id="PS00417">
    <property type="entry name" value="SYNAPTOBREVIN"/>
    <property type="match status" value="1"/>
</dbReference>
<evidence type="ECO:0000256" key="3">
    <source>
        <dbReference type="SAM" id="Phobius"/>
    </source>
</evidence>
<feature type="transmembrane region" description="Helical" evidence="3">
    <location>
        <begin position="83"/>
        <end position="103"/>
    </location>
</feature>
<keyword evidence="3" id="KW-0472">Membrane</keyword>
<name>A0ABR2X1U9_9FUNG</name>
<keyword evidence="3" id="KW-1133">Transmembrane helix</keyword>
<keyword evidence="6" id="KW-1185">Reference proteome</keyword>